<evidence type="ECO:0000256" key="4">
    <source>
        <dbReference type="ARBA" id="ARBA00022833"/>
    </source>
</evidence>
<dbReference type="InterPro" id="IPR001818">
    <property type="entry name" value="Pept_M10_metallopeptidase"/>
</dbReference>
<evidence type="ECO:0000256" key="2">
    <source>
        <dbReference type="ARBA" id="ARBA00022723"/>
    </source>
</evidence>
<keyword evidence="5" id="KW-1133">Transmembrane helix</keyword>
<accession>A0A0R2JGX3</accession>
<gene>
    <name evidence="7" type="ORF">IV43_GL000751</name>
</gene>
<protein>
    <submittedName>
        <fullName evidence="7">Zn-dependent protease</fullName>
    </submittedName>
</protein>
<dbReference type="EMBL" id="JQBK01000188">
    <property type="protein sequence ID" value="KRN76575.1"/>
    <property type="molecule type" value="Genomic_DNA"/>
</dbReference>
<comment type="caution">
    <text evidence="7">The sequence shown here is derived from an EMBL/GenBank/DDBJ whole genome shotgun (WGS) entry which is preliminary data.</text>
</comment>
<proteinExistence type="predicted"/>
<evidence type="ECO:0000259" key="6">
    <source>
        <dbReference type="Pfam" id="PF00413"/>
    </source>
</evidence>
<feature type="domain" description="Peptidase M10 metallopeptidase" evidence="6">
    <location>
        <begin position="181"/>
        <end position="226"/>
    </location>
</feature>
<dbReference type="STRING" id="89059.LAC1533_1608"/>
<keyword evidence="1 7" id="KW-0645">Protease</keyword>
<organism evidence="7 8">
    <name type="scientific">Ligilactobacillus acidipiscis</name>
    <dbReference type="NCBI Taxonomy" id="89059"/>
    <lineage>
        <taxon>Bacteria</taxon>
        <taxon>Bacillati</taxon>
        <taxon>Bacillota</taxon>
        <taxon>Bacilli</taxon>
        <taxon>Lactobacillales</taxon>
        <taxon>Lactobacillaceae</taxon>
        <taxon>Ligilactobacillus</taxon>
    </lineage>
</organism>
<reference evidence="7 8" key="1">
    <citation type="journal article" date="2015" name="Genome Announc.">
        <title>Expanding the biotechnology potential of lactobacilli through comparative genomics of 213 strains and associated genera.</title>
        <authorList>
            <person name="Sun Z."/>
            <person name="Harris H.M."/>
            <person name="McCann A."/>
            <person name="Guo C."/>
            <person name="Argimon S."/>
            <person name="Zhang W."/>
            <person name="Yang X."/>
            <person name="Jeffery I.B."/>
            <person name="Cooney J.C."/>
            <person name="Kagawa T.F."/>
            <person name="Liu W."/>
            <person name="Song Y."/>
            <person name="Salvetti E."/>
            <person name="Wrobel A."/>
            <person name="Rasinkangas P."/>
            <person name="Parkhill J."/>
            <person name="Rea M.C."/>
            <person name="O'Sullivan O."/>
            <person name="Ritari J."/>
            <person name="Douillard F.P."/>
            <person name="Paul Ross R."/>
            <person name="Yang R."/>
            <person name="Briner A.E."/>
            <person name="Felis G.E."/>
            <person name="de Vos W.M."/>
            <person name="Barrangou R."/>
            <person name="Klaenhammer T.R."/>
            <person name="Caufield P.W."/>
            <person name="Cui Y."/>
            <person name="Zhang H."/>
            <person name="O'Toole P.W."/>
        </authorList>
    </citation>
    <scope>NUCLEOTIDE SEQUENCE [LARGE SCALE GENOMIC DNA]</scope>
    <source>
        <strain evidence="7 8">DSM 15353</strain>
    </source>
</reference>
<dbReference type="Proteomes" id="UP000051491">
    <property type="component" value="Unassembled WGS sequence"/>
</dbReference>
<dbReference type="Pfam" id="PF00413">
    <property type="entry name" value="Peptidase_M10"/>
    <property type="match status" value="1"/>
</dbReference>
<dbReference type="GO" id="GO:0004222">
    <property type="term" value="F:metalloendopeptidase activity"/>
    <property type="evidence" value="ECO:0007669"/>
    <property type="project" value="InterPro"/>
</dbReference>
<name>A0A0R2JGX3_9LACO</name>
<evidence type="ECO:0000256" key="1">
    <source>
        <dbReference type="ARBA" id="ARBA00022670"/>
    </source>
</evidence>
<keyword evidence="3" id="KW-0378">Hydrolase</keyword>
<evidence type="ECO:0000313" key="8">
    <source>
        <dbReference type="Proteomes" id="UP000051491"/>
    </source>
</evidence>
<dbReference type="AlphaFoldDB" id="A0A0R2JGX3"/>
<evidence type="ECO:0000256" key="5">
    <source>
        <dbReference type="SAM" id="Phobius"/>
    </source>
</evidence>
<keyword evidence="4" id="KW-0862">Zinc</keyword>
<dbReference type="GO" id="GO:0031012">
    <property type="term" value="C:extracellular matrix"/>
    <property type="evidence" value="ECO:0007669"/>
    <property type="project" value="InterPro"/>
</dbReference>
<dbReference type="GO" id="GO:0008270">
    <property type="term" value="F:zinc ion binding"/>
    <property type="evidence" value="ECO:0007669"/>
    <property type="project" value="InterPro"/>
</dbReference>
<dbReference type="PATRIC" id="fig|89059.3.peg.785"/>
<dbReference type="Gene3D" id="3.40.390.10">
    <property type="entry name" value="Collagenase (Catalytic Domain)"/>
    <property type="match status" value="1"/>
</dbReference>
<keyword evidence="5" id="KW-0812">Transmembrane</keyword>
<keyword evidence="2" id="KW-0479">Metal-binding</keyword>
<dbReference type="SUPFAM" id="SSF55486">
    <property type="entry name" value="Metalloproteases ('zincins'), catalytic domain"/>
    <property type="match status" value="1"/>
</dbReference>
<feature type="transmembrane region" description="Helical" evidence="5">
    <location>
        <begin position="12"/>
        <end position="31"/>
    </location>
</feature>
<dbReference type="InterPro" id="IPR024079">
    <property type="entry name" value="MetalloPept_cat_dom_sf"/>
</dbReference>
<evidence type="ECO:0000256" key="3">
    <source>
        <dbReference type="ARBA" id="ARBA00022801"/>
    </source>
</evidence>
<keyword evidence="5" id="KW-0472">Membrane</keyword>
<dbReference type="GO" id="GO:0006508">
    <property type="term" value="P:proteolysis"/>
    <property type="evidence" value="ECO:0007669"/>
    <property type="project" value="UniProtKB-KW"/>
</dbReference>
<sequence>MEEIMMKWVKRVISAVVVVLTFNIFLTPNLGEKLVDQTQDFGSIVEQKVTQNFADTAVQKDDQKTDKDGIENIVVNRNLSNKYYYHFANNVPANFQQKFKQAIALYNQTGIVKLVPGKGSGQDNELTLGVYQKENRTQSQSQIGLRELGFGGPRIYPKMGIGGSDMNSGQANLNSKYPPRLSVALHEIGHSLGLDHRNDRNSIMFPIDQGRTSFSDADLRALKEIYTHN</sequence>
<evidence type="ECO:0000313" key="7">
    <source>
        <dbReference type="EMBL" id="KRN76575.1"/>
    </source>
</evidence>